<organism evidence="1">
    <name type="scientific">uncultured Caudovirales phage</name>
    <dbReference type="NCBI Taxonomy" id="2100421"/>
    <lineage>
        <taxon>Viruses</taxon>
        <taxon>Duplodnaviria</taxon>
        <taxon>Heunggongvirae</taxon>
        <taxon>Uroviricota</taxon>
        <taxon>Caudoviricetes</taxon>
        <taxon>Peduoviridae</taxon>
        <taxon>Maltschvirus</taxon>
        <taxon>Maltschvirus maltsch</taxon>
    </lineage>
</organism>
<sequence>MSLNLANLAVVAQNGTDLPRIFIYKTPDALADVNTAGYFNGASKILRVLDVIKLFTSVDGTPVVSEAYVNANASGVVDITDGAVLAATDTD</sequence>
<name>A0A6J5NZC5_9CAUD</name>
<accession>A0A6J5NZC5</accession>
<evidence type="ECO:0000313" key="1">
    <source>
        <dbReference type="EMBL" id="CAB4164357.1"/>
    </source>
</evidence>
<dbReference type="EMBL" id="LR796760">
    <property type="protein sequence ID" value="CAB4164357.1"/>
    <property type="molecule type" value="Genomic_DNA"/>
</dbReference>
<reference evidence="1" key="1">
    <citation type="submission" date="2020-04" db="EMBL/GenBank/DDBJ databases">
        <authorList>
            <person name="Chiriac C."/>
            <person name="Salcher M."/>
            <person name="Ghai R."/>
            <person name="Kavagutti S V."/>
        </authorList>
    </citation>
    <scope>NUCLEOTIDE SEQUENCE</scope>
</reference>
<protein>
    <submittedName>
        <fullName evidence="1">Uncharacterized protein</fullName>
    </submittedName>
</protein>
<gene>
    <name evidence="1" type="ORF">UFOVP831_28</name>
</gene>
<proteinExistence type="predicted"/>